<reference evidence="1 2" key="1">
    <citation type="submission" date="2019-07" db="EMBL/GenBank/DDBJ databases">
        <title>Whole genome shotgun sequence of Agrococcus baldri NBRC 103055.</title>
        <authorList>
            <person name="Hosoyama A."/>
            <person name="Uohara A."/>
            <person name="Ohji S."/>
            <person name="Ichikawa N."/>
        </authorList>
    </citation>
    <scope>NUCLEOTIDE SEQUENCE [LARGE SCALE GENOMIC DNA]</scope>
    <source>
        <strain evidence="1 2">NBRC 103055</strain>
    </source>
</reference>
<sequence length="63" mass="7275">MLYSTHQLPATRRAALSASQLLARWALGAELDDQRRREARAYEDALESREQHRLDSLARQLLV</sequence>
<accession>A0AA87REP4</accession>
<keyword evidence="2" id="KW-1185">Reference proteome</keyword>
<dbReference type="RefSeq" id="WP_146792566.1">
    <property type="nucleotide sequence ID" value="NZ_BJUU01000002.1"/>
</dbReference>
<gene>
    <name evidence="1" type="ORF">ABA31_05470</name>
</gene>
<dbReference type="EMBL" id="BJUU01000002">
    <property type="protein sequence ID" value="GEK79196.1"/>
    <property type="molecule type" value="Genomic_DNA"/>
</dbReference>
<evidence type="ECO:0000313" key="1">
    <source>
        <dbReference type="EMBL" id="GEK79196.1"/>
    </source>
</evidence>
<evidence type="ECO:0000313" key="2">
    <source>
        <dbReference type="Proteomes" id="UP000321749"/>
    </source>
</evidence>
<dbReference type="AlphaFoldDB" id="A0AA87REP4"/>
<proteinExistence type="predicted"/>
<comment type="caution">
    <text evidence="1">The sequence shown here is derived from an EMBL/GenBank/DDBJ whole genome shotgun (WGS) entry which is preliminary data.</text>
</comment>
<name>A0AA87REP4_9MICO</name>
<dbReference type="Proteomes" id="UP000321749">
    <property type="component" value="Unassembled WGS sequence"/>
</dbReference>
<organism evidence="1 2">
    <name type="scientific">Agrococcus baldri</name>
    <dbReference type="NCBI Taxonomy" id="153730"/>
    <lineage>
        <taxon>Bacteria</taxon>
        <taxon>Bacillati</taxon>
        <taxon>Actinomycetota</taxon>
        <taxon>Actinomycetes</taxon>
        <taxon>Micrococcales</taxon>
        <taxon>Microbacteriaceae</taxon>
        <taxon>Agrococcus</taxon>
    </lineage>
</organism>
<protein>
    <submittedName>
        <fullName evidence="1">Uncharacterized protein</fullName>
    </submittedName>
</protein>